<evidence type="ECO:0000256" key="3">
    <source>
        <dbReference type="ARBA" id="ARBA00022771"/>
    </source>
</evidence>
<comment type="subcellular location">
    <subcellularLocation>
        <location evidence="1">Nucleus</location>
    </subcellularLocation>
</comment>
<evidence type="ECO:0000259" key="7">
    <source>
        <dbReference type="Pfam" id="PF07967"/>
    </source>
</evidence>
<evidence type="ECO:0008006" key="12">
    <source>
        <dbReference type="Google" id="ProtNLM"/>
    </source>
</evidence>
<evidence type="ECO:0000256" key="1">
    <source>
        <dbReference type="ARBA" id="ARBA00004123"/>
    </source>
</evidence>
<gene>
    <name evidence="9" type="ORF">I303_04203</name>
    <name evidence="10" type="ORF">I303_104816</name>
</gene>
<evidence type="ECO:0000259" key="8">
    <source>
        <dbReference type="Pfam" id="PF08600"/>
    </source>
</evidence>
<keyword evidence="3" id="KW-0863">Zinc-finger</keyword>
<keyword evidence="11" id="KW-1185">Reference proteome</keyword>
<dbReference type="InterPro" id="IPR012935">
    <property type="entry name" value="NuBaID_N"/>
</dbReference>
<dbReference type="EMBL" id="KI894031">
    <property type="protein sequence ID" value="OBR84881.1"/>
    <property type="molecule type" value="Genomic_DNA"/>
</dbReference>
<dbReference type="GeneID" id="28967902"/>
<evidence type="ECO:0000313" key="11">
    <source>
        <dbReference type="Proteomes" id="UP000078595"/>
    </source>
</evidence>
<reference evidence="10" key="3">
    <citation type="submission" date="2024-02" db="EMBL/GenBank/DDBJ databases">
        <title>Comparative genomics of Cryptococcus and Kwoniella reveals pathogenesis evolution and contrasting modes of karyotype evolution via chromosome fusion or intercentromeric recombination.</title>
        <authorList>
            <person name="Coelho M.A."/>
            <person name="David-Palma M."/>
            <person name="Shea T."/>
            <person name="Bowers K."/>
            <person name="McGinley-Smith S."/>
            <person name="Mohammad A.W."/>
            <person name="Gnirke A."/>
            <person name="Yurkov A.M."/>
            <person name="Nowrousian M."/>
            <person name="Sun S."/>
            <person name="Cuomo C.A."/>
            <person name="Heitman J."/>
        </authorList>
    </citation>
    <scope>NUCLEOTIDE SEQUENCE</scope>
    <source>
        <strain evidence="10">CBS 10117</strain>
    </source>
</reference>
<name>A0A1A6A498_9TREE</name>
<feature type="region of interest" description="Disordered" evidence="6">
    <location>
        <begin position="22"/>
        <end position="49"/>
    </location>
</feature>
<dbReference type="OrthoDB" id="2592092at2759"/>
<evidence type="ECO:0000313" key="9">
    <source>
        <dbReference type="EMBL" id="OBR84881.1"/>
    </source>
</evidence>
<feature type="domain" description="NuBaID C-terminal" evidence="8">
    <location>
        <begin position="305"/>
        <end position="395"/>
    </location>
</feature>
<proteinExistence type="predicted"/>
<accession>A0A1A6A498</accession>
<feature type="domain" description="C3HC-type" evidence="7">
    <location>
        <begin position="145"/>
        <end position="250"/>
    </location>
</feature>
<dbReference type="AlphaFoldDB" id="A0A1A6A498"/>
<dbReference type="GO" id="GO:0005634">
    <property type="term" value="C:nucleus"/>
    <property type="evidence" value="ECO:0007669"/>
    <property type="project" value="UniProtKB-SubCell"/>
</dbReference>
<evidence type="ECO:0000313" key="10">
    <source>
        <dbReference type="EMBL" id="WWC62221.1"/>
    </source>
</evidence>
<dbReference type="InterPro" id="IPR013909">
    <property type="entry name" value="NuBaID_C"/>
</dbReference>
<reference evidence="10" key="2">
    <citation type="submission" date="2013-07" db="EMBL/GenBank/DDBJ databases">
        <authorList>
            <consortium name="The Broad Institute Genome Sequencing Platform"/>
            <person name="Cuomo C."/>
            <person name="Litvintseva A."/>
            <person name="Chen Y."/>
            <person name="Heitman J."/>
            <person name="Sun S."/>
            <person name="Springer D."/>
            <person name="Dromer F."/>
            <person name="Young S.K."/>
            <person name="Zeng Q."/>
            <person name="Gargeya S."/>
            <person name="Fitzgerald M."/>
            <person name="Abouelleil A."/>
            <person name="Alvarado L."/>
            <person name="Berlin A.M."/>
            <person name="Chapman S.B."/>
            <person name="Dewar J."/>
            <person name="Goldberg J."/>
            <person name="Griggs A."/>
            <person name="Gujja S."/>
            <person name="Hansen M."/>
            <person name="Howarth C."/>
            <person name="Imamovic A."/>
            <person name="Larimer J."/>
            <person name="McCowan C."/>
            <person name="Murphy C."/>
            <person name="Pearson M."/>
            <person name="Priest M."/>
            <person name="Roberts A."/>
            <person name="Saif S."/>
            <person name="Shea T."/>
            <person name="Sykes S."/>
            <person name="Wortman J."/>
            <person name="Nusbaum C."/>
            <person name="Birren B."/>
        </authorList>
    </citation>
    <scope>NUCLEOTIDE SEQUENCE</scope>
    <source>
        <strain evidence="10">CBS 10117</strain>
    </source>
</reference>
<dbReference type="RefSeq" id="XP_018262723.1">
    <property type="nucleotide sequence ID" value="XM_018407512.1"/>
</dbReference>
<dbReference type="Pfam" id="PF08600">
    <property type="entry name" value="NuBaID_C"/>
    <property type="match status" value="1"/>
</dbReference>
<evidence type="ECO:0000256" key="2">
    <source>
        <dbReference type="ARBA" id="ARBA00022723"/>
    </source>
</evidence>
<dbReference type="PANTHER" id="PTHR15835">
    <property type="entry name" value="NUCLEAR-INTERACTING PARTNER OF ALK"/>
    <property type="match status" value="1"/>
</dbReference>
<organism evidence="9">
    <name type="scientific">Kwoniella dejecticola CBS 10117</name>
    <dbReference type="NCBI Taxonomy" id="1296121"/>
    <lineage>
        <taxon>Eukaryota</taxon>
        <taxon>Fungi</taxon>
        <taxon>Dikarya</taxon>
        <taxon>Basidiomycota</taxon>
        <taxon>Agaricomycotina</taxon>
        <taxon>Tremellomycetes</taxon>
        <taxon>Tremellales</taxon>
        <taxon>Cryptococcaceae</taxon>
        <taxon>Kwoniella</taxon>
    </lineage>
</organism>
<sequence>MSSPSSTDEDLRDVFKLLYAEDDWSFPPESEDENEDGEGEDQHPPLDSLIPDIELEIVDSQTLTQSIPPSSDVEIENEGLQSTAKYSRKRFFDALDSLLSSSPSISPSKKARIYIPTSTQLNSSSSIILSTQPIPSVPSPNTYAPYSPLALLARLRTFQSYSYPLDSVHLSPIKAALHGWVNAARHTLRCGSCKSILSLKGLDDIPSEVVREEVSKRLSRGFESSHKVNCPWRIRKSPDELYDQLRNSLHPLISSNILPLSTALRQSIPSLSSSIHLISPLTPTQELALLQRTSAQAEQSRESTLLAFFGWYPYHPNSPSTSDHVVSPNSSDNNIKKGKTDIIHCRICSRRIGLWTYTPTEKTNDSDTTAGEKGLDLVKEHSTWCPLHHRHGQGQGYWESSYLLKEKSSSGIETSVATSFRDWVKVSDKLEKKPWRRYPL</sequence>
<dbReference type="STRING" id="1296121.A0A1A6A498"/>
<keyword evidence="4" id="KW-0862">Zinc</keyword>
<dbReference type="GO" id="GO:0008270">
    <property type="term" value="F:zinc ion binding"/>
    <property type="evidence" value="ECO:0007669"/>
    <property type="project" value="UniProtKB-KW"/>
</dbReference>
<dbReference type="PANTHER" id="PTHR15835:SF6">
    <property type="entry name" value="ZINC FINGER C3HC-TYPE PROTEIN 1"/>
    <property type="match status" value="1"/>
</dbReference>
<keyword evidence="5" id="KW-0539">Nucleus</keyword>
<protein>
    <recommendedName>
        <fullName evidence="12">C3HC-type domain-containing protein</fullName>
    </recommendedName>
</protein>
<reference evidence="9" key="1">
    <citation type="submission" date="2013-07" db="EMBL/GenBank/DDBJ databases">
        <title>The Genome Sequence of Cryptococcus dejecticola CBS10117.</title>
        <authorList>
            <consortium name="The Broad Institute Genome Sequencing Platform"/>
            <person name="Cuomo C."/>
            <person name="Litvintseva A."/>
            <person name="Chen Y."/>
            <person name="Heitman J."/>
            <person name="Sun S."/>
            <person name="Springer D."/>
            <person name="Dromer F."/>
            <person name="Young S.K."/>
            <person name="Zeng Q."/>
            <person name="Gargeya S."/>
            <person name="Fitzgerald M."/>
            <person name="Abouelleil A."/>
            <person name="Alvarado L."/>
            <person name="Berlin A.M."/>
            <person name="Chapman S.B."/>
            <person name="Dewar J."/>
            <person name="Goldberg J."/>
            <person name="Griggs A."/>
            <person name="Gujja S."/>
            <person name="Hansen M."/>
            <person name="Howarth C."/>
            <person name="Imamovic A."/>
            <person name="Larimer J."/>
            <person name="McCowan C."/>
            <person name="Murphy C."/>
            <person name="Pearson M."/>
            <person name="Priest M."/>
            <person name="Roberts A."/>
            <person name="Saif S."/>
            <person name="Shea T."/>
            <person name="Sykes S."/>
            <person name="Wortman J."/>
            <person name="Nusbaum C."/>
            <person name="Birren B."/>
        </authorList>
    </citation>
    <scope>NUCLEOTIDE SEQUENCE [LARGE SCALE GENOMIC DNA]</scope>
    <source>
        <strain evidence="9">CBS 10117</strain>
    </source>
</reference>
<dbReference type="Proteomes" id="UP000078595">
    <property type="component" value="Chromosome 5"/>
</dbReference>
<evidence type="ECO:0000256" key="5">
    <source>
        <dbReference type="ARBA" id="ARBA00023242"/>
    </source>
</evidence>
<keyword evidence="2" id="KW-0479">Metal-binding</keyword>
<dbReference type="KEGG" id="kdj:28967902"/>
<dbReference type="Pfam" id="PF07967">
    <property type="entry name" value="zf-C3HC"/>
    <property type="match status" value="1"/>
</dbReference>
<evidence type="ECO:0000256" key="4">
    <source>
        <dbReference type="ARBA" id="ARBA00022833"/>
    </source>
</evidence>
<feature type="compositionally biased region" description="Acidic residues" evidence="6">
    <location>
        <begin position="22"/>
        <end position="39"/>
    </location>
</feature>
<dbReference type="EMBL" id="CP144534">
    <property type="protein sequence ID" value="WWC62221.1"/>
    <property type="molecule type" value="Genomic_DNA"/>
</dbReference>
<evidence type="ECO:0000256" key="6">
    <source>
        <dbReference type="SAM" id="MobiDB-lite"/>
    </source>
</evidence>
<dbReference type="VEuPathDB" id="FungiDB:I303_04203"/>